<sequence length="1605" mass="179871">MVEASLCTQNSVLFDSIPVAIFAAVLTFYASLHWQAKRGPTNDQLAVSFKYRKWIQLLLIPLELAGWIYWYVTVGDYCRIAPVGFALVLGILFPIIATCPSSLHFTFRYYIFFLFTTFVLLLVHAGRFLYQHTHGDALYWALTNLVVTLVLVFVVGTTPLPVNPINLDFGDQEKVEIKDGQIYRNDLLVCPEANASILSWACFQWVNSLVVFGYKNPVKRTDIYALTYNHLARFTYLEFTNTKKWTARKNVLRRVYSANKGSIWAQFVFSTAAVIVSYLSPYFQQRFLEYIENPQGRPIKTAYVYILGMFIVSITKLLCNNIQLYAGRRWNVRTLCMLDSEIYEKTLKRKDMSGKVEDQKDGDAEESVSSTGKITNLMSLDADRVGDLPSYIFMFYNAPVELAMAITYLYHLLGVAAFVGLGVMVLFFPVTWFLIKRIGVNYEALSTAKDRRNELVNELLQGIRMIKYFAWETRWQDRVAEARKTEVSKLIKVVTYDVLLNIAFLSIPVLVTASSFIWYTKVSGNELTASVVFVSITLFDMLRAPIILIPDSVTTFTEVYISLKRIVNYLEEPEIGDGIENAAVKVPEGGNVEHFIARTGFEESTFQWHAGAPQSDTKDNDKSAPTTEATTEAPAIANSSNGGTPEEATLAESIEPVSRTFSLQVPAFDFPIGELSIVCGPTGCGKSSFLNAILGEMDITSGRVFLPSKNKVITDQPYSLVEDNGLHIDRVAYVAQQPYLQHASIRDNILFGQPFDPVRYKKVLQQCALIKDLNILTDGDQTEIGEKGISLSGGQKQRVSLARAVYSPAKTILLDDCLSAVDSHTAKHIFHHCISGDLLKGRTIILVTHHVRLCLPGAHYLVKLEKGIVAGHGLVDDLKASGELVQLLGEEAVGSSNSDTKSPDDPDDDDDDSHSVVDEGDYDLDRTTAVTKLVKEEESAEGHVKYDVYKTYIEACGGWPFWATLIFSYIISRFFTFAENWWLRIWAASYSTPAHQEFVAAGQSVFGFTTFQNLRHLAQDVNVNYYIGIYLALCMSFVVFDTLRSVLLYWGSIRGARTLFDGVLVRIIRAPARFFDTTPVGRILNRFGKDVMTVDLRMARSASFLLECVTGLIQSILVISLITPQFLIVAVLVSGIYFLIGNYYLRVSRELKRLNSVSRTPIYSLFSESLAGVTTIRAFGRQHTFLLTMYDKLDSYVAPFYLLWMTNRWLYCRMEFTGAFVTLSAGVFILVNIDHIDAGMAGISLFYAYSFLSNVYWFIRQYTQVEMDLNSVERMQEYLLIDQEAPAVVEGRRPPAAWPTTAAIQVDDLEIRYAPELDPVIHGISFDIRSHEKVAVVGRTGSGKSTLALSFFRFLEPSRGTITMDGIDICHIGLQDLRSKITIIPQEAVLFSGTLRSNLDPFDEHDDSEIWESLVRSNLCSGPPGTSSPKKPAASSSTPSPSSSTQLQEPVDADKSDSSSVIYSLDQQISDGGSNFSQGQRQLLCLARALLKNSKLIIMDEATASVDFDTDRKIQETIRSEFGNSTLICIAHRIRSIIDYDRVLVLDQGKVLEYDTPWALLQNSSGIFRSMCEKSGEMDILLQMAEKAHGKYVVSDFVDDHSVVK</sequence>
<dbReference type="OMA" id="RIWAASY"/>
<evidence type="ECO:0000259" key="12">
    <source>
        <dbReference type="PROSITE" id="PS50893"/>
    </source>
</evidence>
<feature type="region of interest" description="Disordered" evidence="10">
    <location>
        <begin position="611"/>
        <end position="649"/>
    </location>
</feature>
<feature type="domain" description="ABC transmembrane type-1" evidence="13">
    <location>
        <begin position="267"/>
        <end position="558"/>
    </location>
</feature>
<dbReference type="GO" id="GO:0000329">
    <property type="term" value="C:fungal-type vacuole membrane"/>
    <property type="evidence" value="ECO:0007669"/>
    <property type="project" value="TreeGrafter"/>
</dbReference>
<dbReference type="CDD" id="cd03244">
    <property type="entry name" value="ABCC_MRP_domain2"/>
    <property type="match status" value="1"/>
</dbReference>
<feature type="transmembrane region" description="Helical" evidence="11">
    <location>
        <begin position="54"/>
        <end position="72"/>
    </location>
</feature>
<evidence type="ECO:0000256" key="9">
    <source>
        <dbReference type="ARBA" id="ARBA00023180"/>
    </source>
</evidence>
<feature type="transmembrane region" description="Helical" evidence="11">
    <location>
        <begin position="12"/>
        <end position="34"/>
    </location>
</feature>
<dbReference type="FunFam" id="1.20.1560.10:FF:000013">
    <property type="entry name" value="ABC transporter C family member 2"/>
    <property type="match status" value="1"/>
</dbReference>
<feature type="region of interest" description="Disordered" evidence="10">
    <location>
        <begin position="1420"/>
        <end position="1452"/>
    </location>
</feature>
<feature type="transmembrane region" description="Helical" evidence="11">
    <location>
        <begin position="1126"/>
        <end position="1145"/>
    </location>
</feature>
<feature type="transmembrane region" description="Helical" evidence="11">
    <location>
        <begin position="84"/>
        <end position="103"/>
    </location>
</feature>
<evidence type="ECO:0000256" key="4">
    <source>
        <dbReference type="ARBA" id="ARBA00022737"/>
    </source>
</evidence>
<feature type="domain" description="ABC transporter" evidence="12">
    <location>
        <begin position="645"/>
        <end position="891"/>
    </location>
</feature>
<keyword evidence="2" id="KW-0813">Transport</keyword>
<dbReference type="FunCoup" id="A0A163K2P2">
    <property type="interactions" value="62"/>
</dbReference>
<feature type="compositionally biased region" description="Low complexity" evidence="10">
    <location>
        <begin position="624"/>
        <end position="635"/>
    </location>
</feature>
<feature type="compositionally biased region" description="Acidic residues" evidence="10">
    <location>
        <begin position="905"/>
        <end position="919"/>
    </location>
</feature>
<dbReference type="InParanoid" id="A0A163K2P2"/>
<feature type="transmembrane region" description="Helical" evidence="11">
    <location>
        <begin position="302"/>
        <end position="319"/>
    </location>
</feature>
<keyword evidence="9" id="KW-0325">Glycoprotein</keyword>
<feature type="transmembrane region" description="Helical" evidence="11">
    <location>
        <begin position="416"/>
        <end position="435"/>
    </location>
</feature>
<dbReference type="PROSITE" id="PS50893">
    <property type="entry name" value="ABC_TRANSPORTER_2"/>
    <property type="match status" value="2"/>
</dbReference>
<dbReference type="Pfam" id="PF00005">
    <property type="entry name" value="ABC_tran"/>
    <property type="match status" value="2"/>
</dbReference>
<evidence type="ECO:0000256" key="1">
    <source>
        <dbReference type="ARBA" id="ARBA00004141"/>
    </source>
</evidence>
<dbReference type="InterPro" id="IPR003439">
    <property type="entry name" value="ABC_transporter-like_ATP-bd"/>
</dbReference>
<dbReference type="PROSITE" id="PS00211">
    <property type="entry name" value="ABC_TRANSPORTER_1"/>
    <property type="match status" value="2"/>
</dbReference>
<evidence type="ECO:0000256" key="11">
    <source>
        <dbReference type="SAM" id="Phobius"/>
    </source>
</evidence>
<evidence type="ECO:0000256" key="2">
    <source>
        <dbReference type="ARBA" id="ARBA00022448"/>
    </source>
</evidence>
<proteinExistence type="predicted"/>
<keyword evidence="6" id="KW-0067">ATP-binding</keyword>
<feature type="transmembrane region" description="Helical" evidence="11">
    <location>
        <begin position="263"/>
        <end position="282"/>
    </location>
</feature>
<feature type="transmembrane region" description="Helical" evidence="11">
    <location>
        <begin position="1102"/>
        <end position="1120"/>
    </location>
</feature>
<keyword evidence="7 11" id="KW-1133">Transmembrane helix</keyword>
<dbReference type="InterPro" id="IPR027417">
    <property type="entry name" value="P-loop_NTPase"/>
</dbReference>
<evidence type="ECO:0000256" key="5">
    <source>
        <dbReference type="ARBA" id="ARBA00022741"/>
    </source>
</evidence>
<feature type="transmembrane region" description="Helical" evidence="11">
    <location>
        <begin position="109"/>
        <end position="130"/>
    </location>
</feature>
<evidence type="ECO:0000256" key="10">
    <source>
        <dbReference type="SAM" id="MobiDB-lite"/>
    </source>
</evidence>
<comment type="subcellular location">
    <subcellularLocation>
        <location evidence="1">Membrane</location>
        <topology evidence="1">Multi-pass membrane protein</topology>
    </subcellularLocation>
</comment>
<dbReference type="OrthoDB" id="6500128at2759"/>
<dbReference type="SUPFAM" id="SSF90123">
    <property type="entry name" value="ABC transporter transmembrane region"/>
    <property type="match status" value="2"/>
</dbReference>
<organism evidence="14">
    <name type="scientific">Absidia glauca</name>
    <name type="common">Pin mould</name>
    <dbReference type="NCBI Taxonomy" id="4829"/>
    <lineage>
        <taxon>Eukaryota</taxon>
        <taxon>Fungi</taxon>
        <taxon>Fungi incertae sedis</taxon>
        <taxon>Mucoromycota</taxon>
        <taxon>Mucoromycotina</taxon>
        <taxon>Mucoromycetes</taxon>
        <taxon>Mucorales</taxon>
        <taxon>Cunninghamellaceae</taxon>
        <taxon>Absidia</taxon>
    </lineage>
</organism>
<dbReference type="FunFam" id="3.40.50.300:FF:000565">
    <property type="entry name" value="ABC bile acid transporter"/>
    <property type="match status" value="1"/>
</dbReference>
<dbReference type="InterPro" id="IPR036640">
    <property type="entry name" value="ABC1_TM_sf"/>
</dbReference>
<dbReference type="EMBL" id="LT554419">
    <property type="protein sequence ID" value="SAM05145.1"/>
    <property type="molecule type" value="Genomic_DNA"/>
</dbReference>
<feature type="transmembrane region" description="Helical" evidence="11">
    <location>
        <begin position="137"/>
        <end position="156"/>
    </location>
</feature>
<dbReference type="Pfam" id="PF00664">
    <property type="entry name" value="ABC_membrane"/>
    <property type="match status" value="2"/>
</dbReference>
<dbReference type="InterPro" id="IPR050173">
    <property type="entry name" value="ABC_transporter_C-like"/>
</dbReference>
<keyword evidence="4" id="KW-0677">Repeat</keyword>
<evidence type="ECO:0000256" key="3">
    <source>
        <dbReference type="ARBA" id="ARBA00022692"/>
    </source>
</evidence>
<dbReference type="GO" id="GO:0016887">
    <property type="term" value="F:ATP hydrolysis activity"/>
    <property type="evidence" value="ECO:0007669"/>
    <property type="project" value="InterPro"/>
</dbReference>
<dbReference type="SMART" id="SM00382">
    <property type="entry name" value="AAA"/>
    <property type="match status" value="2"/>
</dbReference>
<dbReference type="PROSITE" id="PS50929">
    <property type="entry name" value="ABC_TM1F"/>
    <property type="match status" value="2"/>
</dbReference>
<reference evidence="14" key="1">
    <citation type="submission" date="2016-04" db="EMBL/GenBank/DDBJ databases">
        <authorList>
            <person name="Evans L.H."/>
            <person name="Alamgir A."/>
            <person name="Owens N."/>
            <person name="Weber N.D."/>
            <person name="Virtaneva K."/>
            <person name="Barbian K."/>
            <person name="Babar A."/>
            <person name="Rosenke K."/>
        </authorList>
    </citation>
    <scope>NUCLEOTIDE SEQUENCE [LARGE SCALE GENOMIC DNA]</scope>
    <source>
        <strain evidence="14">CBS 101.48</strain>
    </source>
</reference>
<dbReference type="InterPro" id="IPR003593">
    <property type="entry name" value="AAA+_ATPase"/>
</dbReference>
<evidence type="ECO:0000256" key="6">
    <source>
        <dbReference type="ARBA" id="ARBA00022840"/>
    </source>
</evidence>
<evidence type="ECO:0000256" key="8">
    <source>
        <dbReference type="ARBA" id="ARBA00023136"/>
    </source>
</evidence>
<keyword evidence="5" id="KW-0547">Nucleotide-binding</keyword>
<evidence type="ECO:0008006" key="16">
    <source>
        <dbReference type="Google" id="ProtNLM"/>
    </source>
</evidence>
<feature type="transmembrane region" description="Helical" evidence="11">
    <location>
        <begin position="1210"/>
        <end position="1233"/>
    </location>
</feature>
<dbReference type="STRING" id="4829.A0A163K2P2"/>
<protein>
    <recommendedName>
        <fullName evidence="16">P-loop containing nucleoside triphosphate hydrolase protein</fullName>
    </recommendedName>
</protein>
<dbReference type="GO" id="GO:0005524">
    <property type="term" value="F:ATP binding"/>
    <property type="evidence" value="ECO:0007669"/>
    <property type="project" value="UniProtKB-KW"/>
</dbReference>
<feature type="transmembrane region" description="Helical" evidence="11">
    <location>
        <begin position="197"/>
        <end position="214"/>
    </location>
</feature>
<feature type="domain" description="ABC transporter" evidence="12">
    <location>
        <begin position="1304"/>
        <end position="1573"/>
    </location>
</feature>
<keyword evidence="3 11" id="KW-0812">Transmembrane</keyword>
<evidence type="ECO:0000259" key="13">
    <source>
        <dbReference type="PROSITE" id="PS50929"/>
    </source>
</evidence>
<feature type="region of interest" description="Disordered" evidence="10">
    <location>
        <begin position="892"/>
        <end position="919"/>
    </location>
</feature>
<dbReference type="CDD" id="cd18604">
    <property type="entry name" value="ABC_6TM_VMR1_D2_like"/>
    <property type="match status" value="1"/>
</dbReference>
<keyword evidence="15" id="KW-1185">Reference proteome</keyword>
<feature type="transmembrane region" description="Helical" evidence="11">
    <location>
        <begin position="1025"/>
        <end position="1050"/>
    </location>
</feature>
<feature type="transmembrane region" description="Helical" evidence="11">
    <location>
        <begin position="1239"/>
        <end position="1259"/>
    </location>
</feature>
<dbReference type="FunFam" id="3.40.50.300:FF:000825">
    <property type="entry name" value="ABC bile acid transporter"/>
    <property type="match status" value="1"/>
</dbReference>
<evidence type="ECO:0000313" key="15">
    <source>
        <dbReference type="Proteomes" id="UP000078561"/>
    </source>
</evidence>
<name>A0A163K2P2_ABSGL</name>
<feature type="transmembrane region" description="Helical" evidence="11">
    <location>
        <begin position="498"/>
        <end position="519"/>
    </location>
</feature>
<feature type="domain" description="ABC transmembrane type-1" evidence="13">
    <location>
        <begin position="963"/>
        <end position="1267"/>
    </location>
</feature>
<dbReference type="PANTHER" id="PTHR24223:SF353">
    <property type="entry name" value="ABC TRANSPORTER ATP-BINDING PROTEIN_PERMEASE VMR1-RELATED"/>
    <property type="match status" value="1"/>
</dbReference>
<accession>A0A163K2P2</accession>
<dbReference type="Gene3D" id="3.40.50.300">
    <property type="entry name" value="P-loop containing nucleotide triphosphate hydrolases"/>
    <property type="match status" value="2"/>
</dbReference>
<dbReference type="InterPro" id="IPR011527">
    <property type="entry name" value="ABC1_TM_dom"/>
</dbReference>
<gene>
    <name evidence="14" type="primary">ABSGL_11011.1 scaffold 12038</name>
</gene>
<dbReference type="CDD" id="cd18596">
    <property type="entry name" value="ABC_6TM_VMR1_D1_like"/>
    <property type="match status" value="1"/>
</dbReference>
<feature type="compositionally biased region" description="Low complexity" evidence="10">
    <location>
        <begin position="1421"/>
        <end position="1444"/>
    </location>
</feature>
<dbReference type="SUPFAM" id="SSF52540">
    <property type="entry name" value="P-loop containing nucleoside triphosphate hydrolases"/>
    <property type="match status" value="2"/>
</dbReference>
<dbReference type="InterPro" id="IPR017871">
    <property type="entry name" value="ABC_transporter-like_CS"/>
</dbReference>
<dbReference type="CDD" id="cd03250">
    <property type="entry name" value="ABCC_MRP_domain1"/>
    <property type="match status" value="1"/>
</dbReference>
<evidence type="ECO:0000256" key="7">
    <source>
        <dbReference type="ARBA" id="ARBA00022989"/>
    </source>
</evidence>
<keyword evidence="8 11" id="KW-0472">Membrane</keyword>
<dbReference type="PANTHER" id="PTHR24223">
    <property type="entry name" value="ATP-BINDING CASSETTE SUB-FAMILY C"/>
    <property type="match status" value="1"/>
</dbReference>
<dbReference type="Proteomes" id="UP000078561">
    <property type="component" value="Unassembled WGS sequence"/>
</dbReference>
<evidence type="ECO:0000313" key="14">
    <source>
        <dbReference type="EMBL" id="SAM05145.1"/>
    </source>
</evidence>
<dbReference type="GO" id="GO:0140359">
    <property type="term" value="F:ABC-type transporter activity"/>
    <property type="evidence" value="ECO:0007669"/>
    <property type="project" value="InterPro"/>
</dbReference>
<dbReference type="Gene3D" id="1.20.1560.10">
    <property type="entry name" value="ABC transporter type 1, transmembrane domain"/>
    <property type="match status" value="2"/>
</dbReference>